<protein>
    <submittedName>
        <fullName evidence="3">Uncharacterized protein</fullName>
    </submittedName>
</protein>
<proteinExistence type="predicted"/>
<dbReference type="EMBL" id="CAUYUJ010011758">
    <property type="protein sequence ID" value="CAK0832531.1"/>
    <property type="molecule type" value="Genomic_DNA"/>
</dbReference>
<feature type="coiled-coil region" evidence="1">
    <location>
        <begin position="141"/>
        <end position="175"/>
    </location>
</feature>
<evidence type="ECO:0000256" key="1">
    <source>
        <dbReference type="SAM" id="Coils"/>
    </source>
</evidence>
<feature type="region of interest" description="Disordered" evidence="2">
    <location>
        <begin position="62"/>
        <end position="82"/>
    </location>
</feature>
<name>A0ABN9SL61_9DINO</name>
<feature type="compositionally biased region" description="Polar residues" evidence="2">
    <location>
        <begin position="64"/>
        <end position="76"/>
    </location>
</feature>
<keyword evidence="1" id="KW-0175">Coiled coil</keyword>
<keyword evidence="4" id="KW-1185">Reference proteome</keyword>
<dbReference type="Proteomes" id="UP001189429">
    <property type="component" value="Unassembled WGS sequence"/>
</dbReference>
<reference evidence="3" key="1">
    <citation type="submission" date="2023-10" db="EMBL/GenBank/DDBJ databases">
        <authorList>
            <person name="Chen Y."/>
            <person name="Shah S."/>
            <person name="Dougan E. K."/>
            <person name="Thang M."/>
            <person name="Chan C."/>
        </authorList>
    </citation>
    <scope>NUCLEOTIDE SEQUENCE [LARGE SCALE GENOMIC DNA]</scope>
</reference>
<evidence type="ECO:0000256" key="2">
    <source>
        <dbReference type="SAM" id="MobiDB-lite"/>
    </source>
</evidence>
<evidence type="ECO:0000313" key="4">
    <source>
        <dbReference type="Proteomes" id="UP001189429"/>
    </source>
</evidence>
<sequence>MFSCDIAKSACFGGHVTPAVPSKRAPWVMQSTRTQGPPGSADGQMAKFQAQIKRLERELEKAKLQQSPAGRSSTACQDDDGECELAPGRDRIAATDKKLGTIASLAGGIWSSIKADLRAERQAEQKLPKPKMHENACRNRVVDAEKALQEADARVSEQEQLLARLNTQRAALASQGAALAAPSSGASTEATVLQLGSDMARLLLEQGLDELGVQVPDLWGFAITLCEQIPQCSQQALARLEAPVSRATLRGATSVVEATPSAAPEAPEPDVAQMRSEIAAGGVSPLADDEEARA</sequence>
<feature type="region of interest" description="Disordered" evidence="2">
    <location>
        <begin position="255"/>
        <end position="294"/>
    </location>
</feature>
<gene>
    <name evidence="3" type="ORF">PCOR1329_LOCUS30522</name>
</gene>
<organism evidence="3 4">
    <name type="scientific">Prorocentrum cordatum</name>
    <dbReference type="NCBI Taxonomy" id="2364126"/>
    <lineage>
        <taxon>Eukaryota</taxon>
        <taxon>Sar</taxon>
        <taxon>Alveolata</taxon>
        <taxon>Dinophyceae</taxon>
        <taxon>Prorocentrales</taxon>
        <taxon>Prorocentraceae</taxon>
        <taxon>Prorocentrum</taxon>
    </lineage>
</organism>
<comment type="caution">
    <text evidence="3">The sequence shown here is derived from an EMBL/GenBank/DDBJ whole genome shotgun (WGS) entry which is preliminary data.</text>
</comment>
<accession>A0ABN9SL61</accession>
<feature type="compositionally biased region" description="Low complexity" evidence="2">
    <location>
        <begin position="255"/>
        <end position="272"/>
    </location>
</feature>
<evidence type="ECO:0000313" key="3">
    <source>
        <dbReference type="EMBL" id="CAK0832531.1"/>
    </source>
</evidence>